<reference evidence="3 4" key="1">
    <citation type="journal article" date="2010" name="Nat. Biotechnol.">
        <title>Genome sequence of the model mushroom Schizophyllum commune.</title>
        <authorList>
            <person name="Ohm R.A."/>
            <person name="de Jong J.F."/>
            <person name="Lugones L.G."/>
            <person name="Aerts A."/>
            <person name="Kothe E."/>
            <person name="Stajich J.E."/>
            <person name="de Vries R.P."/>
            <person name="Record E."/>
            <person name="Levasseur A."/>
            <person name="Baker S.E."/>
            <person name="Bartholomew K.A."/>
            <person name="Coutinho P.M."/>
            <person name="Erdmann S."/>
            <person name="Fowler T.J."/>
            <person name="Gathman A.C."/>
            <person name="Lombard V."/>
            <person name="Henrissat B."/>
            <person name="Knabe N."/>
            <person name="Kuees U."/>
            <person name="Lilly W.W."/>
            <person name="Lindquist E."/>
            <person name="Lucas S."/>
            <person name="Magnuson J.K."/>
            <person name="Piumi F."/>
            <person name="Raudaskoski M."/>
            <person name="Salamov A."/>
            <person name="Schmutz J."/>
            <person name="Schwarze F.W.M.R."/>
            <person name="vanKuyk P.A."/>
            <person name="Horton J.S."/>
            <person name="Grigoriev I.V."/>
            <person name="Woesten H.A.B."/>
        </authorList>
    </citation>
    <scope>NUCLEOTIDE SEQUENCE [LARGE SCALE GENOMIC DNA]</scope>
    <source>
        <strain evidence="4">H4-8 / FGSC 9210</strain>
    </source>
</reference>
<keyword evidence="4" id="KW-1185">Reference proteome</keyword>
<feature type="domain" description="Fungal calcium binding protein" evidence="2">
    <location>
        <begin position="32"/>
        <end position="83"/>
    </location>
</feature>
<dbReference type="GeneID" id="9594316"/>
<evidence type="ECO:0000313" key="3">
    <source>
        <dbReference type="EMBL" id="EFI94664.1"/>
    </source>
</evidence>
<dbReference type="Pfam" id="PF12192">
    <property type="entry name" value="CBP"/>
    <property type="match status" value="1"/>
</dbReference>
<evidence type="ECO:0000256" key="1">
    <source>
        <dbReference type="SAM" id="SignalP"/>
    </source>
</evidence>
<organism evidence="4">
    <name type="scientific">Schizophyllum commune (strain H4-8 / FGSC 9210)</name>
    <name type="common">Split gill fungus</name>
    <dbReference type="NCBI Taxonomy" id="578458"/>
    <lineage>
        <taxon>Eukaryota</taxon>
        <taxon>Fungi</taxon>
        <taxon>Dikarya</taxon>
        <taxon>Basidiomycota</taxon>
        <taxon>Agaricomycotina</taxon>
        <taxon>Agaricomycetes</taxon>
        <taxon>Agaricomycetidae</taxon>
        <taxon>Agaricales</taxon>
        <taxon>Schizophyllaceae</taxon>
        <taxon>Schizophyllum</taxon>
    </lineage>
</organism>
<dbReference type="InParanoid" id="D8QAZ8"/>
<dbReference type="KEGG" id="scm:SCHCO_02670035"/>
<feature type="signal peptide" evidence="1">
    <location>
        <begin position="1"/>
        <end position="18"/>
    </location>
</feature>
<proteinExistence type="predicted"/>
<feature type="chain" id="PRO_5003120702" description="Fungal calcium binding protein domain-containing protein" evidence="1">
    <location>
        <begin position="19"/>
        <end position="101"/>
    </location>
</feature>
<protein>
    <recommendedName>
        <fullName evidence="2">Fungal calcium binding protein domain-containing protein</fullName>
    </recommendedName>
</protein>
<dbReference type="VEuPathDB" id="FungiDB:SCHCODRAFT_02670035"/>
<keyword evidence="1" id="KW-0732">Signal</keyword>
<dbReference type="InterPro" id="IPR022013">
    <property type="entry name" value="CBP"/>
</dbReference>
<gene>
    <name evidence="3" type="ORF">SCHCODRAFT_236344</name>
</gene>
<dbReference type="HOGENOM" id="CLU_164947_0_0_1"/>
<dbReference type="Proteomes" id="UP000007431">
    <property type="component" value="Unassembled WGS sequence"/>
</dbReference>
<dbReference type="AlphaFoldDB" id="D8QAZ8"/>
<evidence type="ECO:0000313" key="4">
    <source>
        <dbReference type="Proteomes" id="UP000007431"/>
    </source>
</evidence>
<sequence length="101" mass="9921">MQLSFVTAFALLAAGVSAAPAPVAEIRTAQIKCPIVECLAALAPTVAICGVAAAQGGADVPNDVVCLASAANSAVNFPDSCNQCADELGVDIPDIPGTPKA</sequence>
<dbReference type="OrthoDB" id="3036244at2759"/>
<dbReference type="EMBL" id="GL377309">
    <property type="protein sequence ID" value="EFI94664.1"/>
    <property type="molecule type" value="Genomic_DNA"/>
</dbReference>
<dbReference type="RefSeq" id="XP_003029567.1">
    <property type="nucleotide sequence ID" value="XM_003029521.1"/>
</dbReference>
<evidence type="ECO:0000259" key="2">
    <source>
        <dbReference type="Pfam" id="PF12192"/>
    </source>
</evidence>
<dbReference type="Gene3D" id="1.10.1740.120">
    <property type="match status" value="1"/>
</dbReference>
<accession>D8QAZ8</accession>
<name>D8QAZ8_SCHCM</name>